<name>A0ABR2FEE1_9ROSI</name>
<dbReference type="Proteomes" id="UP001472677">
    <property type="component" value="Unassembled WGS sequence"/>
</dbReference>
<organism evidence="3 4">
    <name type="scientific">Hibiscus sabdariffa</name>
    <name type="common">roselle</name>
    <dbReference type="NCBI Taxonomy" id="183260"/>
    <lineage>
        <taxon>Eukaryota</taxon>
        <taxon>Viridiplantae</taxon>
        <taxon>Streptophyta</taxon>
        <taxon>Embryophyta</taxon>
        <taxon>Tracheophyta</taxon>
        <taxon>Spermatophyta</taxon>
        <taxon>Magnoliopsida</taxon>
        <taxon>eudicotyledons</taxon>
        <taxon>Gunneridae</taxon>
        <taxon>Pentapetalae</taxon>
        <taxon>rosids</taxon>
        <taxon>malvids</taxon>
        <taxon>Malvales</taxon>
        <taxon>Malvaceae</taxon>
        <taxon>Malvoideae</taxon>
        <taxon>Hibiscus</taxon>
    </lineage>
</organism>
<dbReference type="SUPFAM" id="SSF53098">
    <property type="entry name" value="Ribonuclease H-like"/>
    <property type="match status" value="1"/>
</dbReference>
<dbReference type="EMBL" id="JBBPBM010000006">
    <property type="protein sequence ID" value="KAK8579303.1"/>
    <property type="molecule type" value="Genomic_DNA"/>
</dbReference>
<dbReference type="Pfam" id="PF14372">
    <property type="entry name" value="hAT-like_RNase-H"/>
    <property type="match status" value="1"/>
</dbReference>
<keyword evidence="1" id="KW-0238">DNA-binding</keyword>
<dbReference type="InterPro" id="IPR012337">
    <property type="entry name" value="RNaseH-like_sf"/>
</dbReference>
<evidence type="ECO:0000256" key="1">
    <source>
        <dbReference type="ARBA" id="ARBA00023125"/>
    </source>
</evidence>
<comment type="caution">
    <text evidence="3">The sequence shown here is derived from an EMBL/GenBank/DDBJ whole genome shotgun (WGS) entry which is preliminary data.</text>
</comment>
<gene>
    <name evidence="3" type="ORF">V6N12_069630</name>
</gene>
<dbReference type="SUPFAM" id="SSF140996">
    <property type="entry name" value="Hermes dimerisation domain"/>
    <property type="match status" value="1"/>
</dbReference>
<dbReference type="InterPro" id="IPR025525">
    <property type="entry name" value="hAT-like_transposase_RNase-H"/>
</dbReference>
<evidence type="ECO:0000313" key="3">
    <source>
        <dbReference type="EMBL" id="KAK8579303.1"/>
    </source>
</evidence>
<proteinExistence type="predicted"/>
<sequence>MKLTTFQDVARKELAKMIIMHDYPLSIVDDEYFRNYCYSLQPMFDMPSRTTIRRDILDIYEEGKVKTMSKLEANEGQIAIRVDIWTVDHQNKEYMVVTVHYIDNSWTLRKHIIRFECVPTPYTVDFITSNLMKCFVDWNIDRKLVSITVDNCSVNDGIVGLLVDRLGSGVATLLDPRYKTLLLEYYFEDTYGVAAESEVEKIVQLCRNLVKEYQEKMVSRETGSLQQPFHIWLVENDDNKSSDMFGRLLIVPWATVAAKTTAAYNMSDDKIGEKEDIRQDTRNVEN</sequence>
<dbReference type="PANTHER" id="PTHR46481">
    <property type="entry name" value="ZINC FINGER BED DOMAIN-CONTAINING PROTEIN 4"/>
    <property type="match status" value="1"/>
</dbReference>
<reference evidence="3 4" key="1">
    <citation type="journal article" date="2024" name="G3 (Bethesda)">
        <title>Genome assembly of Hibiscus sabdariffa L. provides insights into metabolisms of medicinal natural products.</title>
        <authorList>
            <person name="Kim T."/>
        </authorList>
    </citation>
    <scope>NUCLEOTIDE SEQUENCE [LARGE SCALE GENOMIC DNA]</scope>
    <source>
        <strain evidence="3">TK-2024</strain>
        <tissue evidence="3">Old leaves</tissue>
    </source>
</reference>
<protein>
    <recommendedName>
        <fullName evidence="2">hAT-like transposase RNase-H fold domain-containing protein</fullName>
    </recommendedName>
</protein>
<dbReference type="PANTHER" id="PTHR46481:SF11">
    <property type="entry name" value="ZINC FINGER BED DOMAIN-CONTAINING PROTEIN RICESLEEPER 2-LIKE"/>
    <property type="match status" value="1"/>
</dbReference>
<evidence type="ECO:0000259" key="2">
    <source>
        <dbReference type="Pfam" id="PF14372"/>
    </source>
</evidence>
<evidence type="ECO:0000313" key="4">
    <source>
        <dbReference type="Proteomes" id="UP001472677"/>
    </source>
</evidence>
<dbReference type="InterPro" id="IPR052035">
    <property type="entry name" value="ZnF_BED_domain_contain"/>
</dbReference>
<feature type="domain" description="hAT-like transposase RNase-H fold" evidence="2">
    <location>
        <begin position="170"/>
        <end position="213"/>
    </location>
</feature>
<accession>A0ABR2FEE1</accession>
<keyword evidence="4" id="KW-1185">Reference proteome</keyword>